<evidence type="ECO:0000313" key="5">
    <source>
        <dbReference type="EMBL" id="GAB1303397.1"/>
    </source>
</evidence>
<dbReference type="EMBL" id="BAAFST010000359">
    <property type="protein sequence ID" value="GAB1303397.1"/>
    <property type="molecule type" value="Genomic_DNA"/>
</dbReference>
<dbReference type="PANTHER" id="PTHR48034">
    <property type="entry name" value="TRANSFORMER-2 SEX-DETERMINING PROTEIN-RELATED"/>
    <property type="match status" value="1"/>
</dbReference>
<keyword evidence="6" id="KW-1185">Reference proteome</keyword>
<feature type="compositionally biased region" description="Low complexity" evidence="3">
    <location>
        <begin position="216"/>
        <end position="227"/>
    </location>
</feature>
<comment type="caution">
    <text evidence="5">The sequence shown here is derived from an EMBL/GenBank/DDBJ whole genome shotgun (WGS) entry which is preliminary data.</text>
</comment>
<dbReference type="SMART" id="SM00360">
    <property type="entry name" value="RRM"/>
    <property type="match status" value="1"/>
</dbReference>
<dbReference type="SUPFAM" id="SSF54928">
    <property type="entry name" value="RNA-binding domain, RBD"/>
    <property type="match status" value="1"/>
</dbReference>
<feature type="region of interest" description="Disordered" evidence="3">
    <location>
        <begin position="82"/>
        <end position="229"/>
    </location>
</feature>
<keyword evidence="1 2" id="KW-0694">RNA-binding</keyword>
<dbReference type="InterPro" id="IPR050441">
    <property type="entry name" value="RBM"/>
</dbReference>
<feature type="compositionally biased region" description="Basic and acidic residues" evidence="3">
    <location>
        <begin position="294"/>
        <end position="311"/>
    </location>
</feature>
<name>A0ABQ0FVX2_APOSI</name>
<evidence type="ECO:0000259" key="4">
    <source>
        <dbReference type="PROSITE" id="PS50102"/>
    </source>
</evidence>
<feature type="domain" description="RRM" evidence="4">
    <location>
        <begin position="8"/>
        <end position="86"/>
    </location>
</feature>
<dbReference type="InterPro" id="IPR035979">
    <property type="entry name" value="RBD_domain_sf"/>
</dbReference>
<feature type="region of interest" description="Disordered" evidence="3">
    <location>
        <begin position="283"/>
        <end position="314"/>
    </location>
</feature>
<reference evidence="5 6" key="1">
    <citation type="submission" date="2024-08" db="EMBL/GenBank/DDBJ databases">
        <title>The draft genome of Apodemus speciosus.</title>
        <authorList>
            <person name="Nabeshima K."/>
            <person name="Suzuki S."/>
            <person name="Onuma M."/>
        </authorList>
    </citation>
    <scope>NUCLEOTIDE SEQUENCE [LARGE SCALE GENOMIC DNA]</scope>
    <source>
        <strain evidence="5">IB14-021</strain>
    </source>
</reference>
<dbReference type="InterPro" id="IPR012677">
    <property type="entry name" value="Nucleotide-bd_a/b_plait_sf"/>
</dbReference>
<evidence type="ECO:0000313" key="6">
    <source>
        <dbReference type="Proteomes" id="UP001623349"/>
    </source>
</evidence>
<sequence length="382" mass="42802">MAETDQPGKIFVGALNLETRQKTLEVIFGRFGPIAHVILMRDRETQKSRGFAFVTFQCPADAKIAVKEMNGVSLDGKRIKVEQARRPSSLESGRKRRPSSFSRTRGASRILKCGRGGSSRARGRRPSREGNLDDVRYTPNFNMSSSGRHFAVRRTSSSKRNGPPKRSATFALTSNTGLTGEEPRGRVIARSMPREPVSSRRDEYPLLSDDGQSSNDSYSRRYGSTSRGYRDYDNYSFQEEHASEVFSDHADYHGGHHRDFSDYLSGSAYRDTDGSYGNFHEASSARGTYSGNNRYDDYSSSRDGYGGRRETYSSSRSDIYSSGYECIDREMLPPVDREYSDHGGRQERGHSPMDRLYSASRERFGGAHGGHGESRYESGGSF</sequence>
<gene>
    <name evidence="5" type="ORF">APTSU1_001864400</name>
</gene>
<feature type="compositionally biased region" description="Basic and acidic residues" evidence="3">
    <location>
        <begin position="334"/>
        <end position="353"/>
    </location>
</feature>
<evidence type="ECO:0000256" key="1">
    <source>
        <dbReference type="ARBA" id="ARBA00022884"/>
    </source>
</evidence>
<proteinExistence type="predicted"/>
<feature type="compositionally biased region" description="Basic and acidic residues" evidence="3">
    <location>
        <begin position="360"/>
        <end position="376"/>
    </location>
</feature>
<feature type="region of interest" description="Disordered" evidence="3">
    <location>
        <begin position="334"/>
        <end position="382"/>
    </location>
</feature>
<dbReference type="Pfam" id="PF00076">
    <property type="entry name" value="RRM_1"/>
    <property type="match status" value="1"/>
</dbReference>
<dbReference type="Gene3D" id="3.30.70.330">
    <property type="match status" value="1"/>
</dbReference>
<dbReference type="InterPro" id="IPR000504">
    <property type="entry name" value="RRM_dom"/>
</dbReference>
<accession>A0ABQ0FVX2</accession>
<feature type="compositionally biased region" description="Basic and acidic residues" evidence="3">
    <location>
        <begin position="126"/>
        <end position="136"/>
    </location>
</feature>
<evidence type="ECO:0000256" key="3">
    <source>
        <dbReference type="SAM" id="MobiDB-lite"/>
    </source>
</evidence>
<dbReference type="PROSITE" id="PS50102">
    <property type="entry name" value="RRM"/>
    <property type="match status" value="1"/>
</dbReference>
<evidence type="ECO:0000256" key="2">
    <source>
        <dbReference type="PROSITE-ProRule" id="PRU00176"/>
    </source>
</evidence>
<dbReference type="Proteomes" id="UP001623349">
    <property type="component" value="Unassembled WGS sequence"/>
</dbReference>
<organism evidence="5 6">
    <name type="scientific">Apodemus speciosus</name>
    <name type="common">Large Japanese field mouse</name>
    <dbReference type="NCBI Taxonomy" id="105296"/>
    <lineage>
        <taxon>Eukaryota</taxon>
        <taxon>Metazoa</taxon>
        <taxon>Chordata</taxon>
        <taxon>Craniata</taxon>
        <taxon>Vertebrata</taxon>
        <taxon>Euteleostomi</taxon>
        <taxon>Mammalia</taxon>
        <taxon>Eutheria</taxon>
        <taxon>Euarchontoglires</taxon>
        <taxon>Glires</taxon>
        <taxon>Rodentia</taxon>
        <taxon>Myomorpha</taxon>
        <taxon>Muroidea</taxon>
        <taxon>Muridae</taxon>
        <taxon>Murinae</taxon>
        <taxon>Apodemus</taxon>
    </lineage>
</organism>
<protein>
    <submittedName>
        <fullName evidence="5">RNA-binding motif protein, Y chromosome, family 1 member B</fullName>
    </submittedName>
</protein>